<name>A0ABU3VS65_9GAMM</name>
<comment type="caution">
    <text evidence="2">The sequence shown here is derived from an EMBL/GenBank/DDBJ whole genome shotgun (WGS) entry which is preliminary data.</text>
</comment>
<organism evidence="2 3">
    <name type="scientific">Marinobacter xestospongiae</name>
    <dbReference type="NCBI Taxonomy" id="994319"/>
    <lineage>
        <taxon>Bacteria</taxon>
        <taxon>Pseudomonadati</taxon>
        <taxon>Pseudomonadota</taxon>
        <taxon>Gammaproteobacteria</taxon>
        <taxon>Pseudomonadales</taxon>
        <taxon>Marinobacteraceae</taxon>
        <taxon>Marinobacter</taxon>
    </lineage>
</organism>
<evidence type="ECO:0000313" key="3">
    <source>
        <dbReference type="Proteomes" id="UP001269819"/>
    </source>
</evidence>
<dbReference type="Gene3D" id="2.40.10.220">
    <property type="entry name" value="predicted glycosyltransferase like domains"/>
    <property type="match status" value="1"/>
</dbReference>
<sequence length="132" mass="14714">MKTASARPNLRHNQRADVDMEVQVCTTSGDQCSCATANLSRSGLLLKCDMATVSQLLPHQRPPVPGEWIEVTTRFSVPVVASQKVAVEAQGHIVHLRRVSRDEFHLGIQFKAIENNGYDYVDRYVSRLLGSH</sequence>
<protein>
    <submittedName>
        <fullName evidence="2">PilZ domain-containing protein</fullName>
    </submittedName>
</protein>
<evidence type="ECO:0000313" key="2">
    <source>
        <dbReference type="EMBL" id="MDV2077098.1"/>
    </source>
</evidence>
<dbReference type="Pfam" id="PF07238">
    <property type="entry name" value="PilZ"/>
    <property type="match status" value="1"/>
</dbReference>
<feature type="domain" description="PilZ" evidence="1">
    <location>
        <begin position="10"/>
        <end position="125"/>
    </location>
</feature>
<evidence type="ECO:0000259" key="1">
    <source>
        <dbReference type="Pfam" id="PF07238"/>
    </source>
</evidence>
<dbReference type="RefSeq" id="WP_227171811.1">
    <property type="nucleotide sequence ID" value="NZ_BAABBC010000018.1"/>
</dbReference>
<dbReference type="InterPro" id="IPR009875">
    <property type="entry name" value="PilZ_domain"/>
</dbReference>
<dbReference type="Proteomes" id="UP001269819">
    <property type="component" value="Unassembled WGS sequence"/>
</dbReference>
<dbReference type="EMBL" id="JAWIIJ010000001">
    <property type="protein sequence ID" value="MDV2077098.1"/>
    <property type="molecule type" value="Genomic_DNA"/>
</dbReference>
<dbReference type="SUPFAM" id="SSF141371">
    <property type="entry name" value="PilZ domain-like"/>
    <property type="match status" value="1"/>
</dbReference>
<reference evidence="2 3" key="1">
    <citation type="submission" date="2023-10" db="EMBL/GenBank/DDBJ databases">
        <title>Characteristics and mechanism of a salt-tolerant marine origin heterotrophic nitrifying- aerobic denitrifying bacteria Marinobacter xestospongiae HN1.</title>
        <authorList>
            <person name="Qi R."/>
        </authorList>
    </citation>
    <scope>NUCLEOTIDE SEQUENCE [LARGE SCALE GENOMIC DNA]</scope>
    <source>
        <strain evidence="2 3">HN1</strain>
    </source>
</reference>
<gene>
    <name evidence="2" type="ORF">RYS15_00310</name>
</gene>
<keyword evidence="3" id="KW-1185">Reference proteome</keyword>
<proteinExistence type="predicted"/>
<accession>A0ABU3VS65</accession>